<accession>A0A0E0PZV0</accession>
<name>A0A0E0PZV0_ORYRU</name>
<keyword evidence="3" id="KW-1185">Reference proteome</keyword>
<reference evidence="2" key="2">
    <citation type="submission" date="2015-06" db="UniProtKB">
        <authorList>
            <consortium name="EnsemblPlants"/>
        </authorList>
    </citation>
    <scope>IDENTIFICATION</scope>
</reference>
<dbReference type="AlphaFoldDB" id="A0A0E0PZV0"/>
<evidence type="ECO:0000256" key="1">
    <source>
        <dbReference type="SAM" id="MobiDB-lite"/>
    </source>
</evidence>
<protein>
    <submittedName>
        <fullName evidence="2">Uncharacterized protein</fullName>
    </submittedName>
</protein>
<dbReference type="HOGENOM" id="CLU_2889832_0_0_1"/>
<sequence>MVTSSLRKGETRGFGSRRSGRSHRIRCPGGAHRVWHAEEGYIGVRADDSGIDSEPVGLAAGGR</sequence>
<evidence type="ECO:0000313" key="2">
    <source>
        <dbReference type="EnsemblPlants" id="ORUFI06G21640.1"/>
    </source>
</evidence>
<feature type="region of interest" description="Disordered" evidence="1">
    <location>
        <begin position="1"/>
        <end position="26"/>
    </location>
</feature>
<proteinExistence type="predicted"/>
<dbReference type="Gramene" id="ORUFI06G21640.1">
    <property type="protein sequence ID" value="ORUFI06G21640.1"/>
    <property type="gene ID" value="ORUFI06G21640"/>
</dbReference>
<evidence type="ECO:0000313" key="3">
    <source>
        <dbReference type="Proteomes" id="UP000008022"/>
    </source>
</evidence>
<dbReference type="Proteomes" id="UP000008022">
    <property type="component" value="Unassembled WGS sequence"/>
</dbReference>
<organism evidence="2 3">
    <name type="scientific">Oryza rufipogon</name>
    <name type="common">Brownbeard rice</name>
    <name type="synonym">Asian wild rice</name>
    <dbReference type="NCBI Taxonomy" id="4529"/>
    <lineage>
        <taxon>Eukaryota</taxon>
        <taxon>Viridiplantae</taxon>
        <taxon>Streptophyta</taxon>
        <taxon>Embryophyta</taxon>
        <taxon>Tracheophyta</taxon>
        <taxon>Spermatophyta</taxon>
        <taxon>Magnoliopsida</taxon>
        <taxon>Liliopsida</taxon>
        <taxon>Poales</taxon>
        <taxon>Poaceae</taxon>
        <taxon>BOP clade</taxon>
        <taxon>Oryzoideae</taxon>
        <taxon>Oryzeae</taxon>
        <taxon>Oryzinae</taxon>
        <taxon>Oryza</taxon>
    </lineage>
</organism>
<reference evidence="3" key="1">
    <citation type="submission" date="2013-06" db="EMBL/GenBank/DDBJ databases">
        <authorList>
            <person name="Zhao Q."/>
        </authorList>
    </citation>
    <scope>NUCLEOTIDE SEQUENCE</scope>
    <source>
        <strain evidence="3">cv. W1943</strain>
    </source>
</reference>
<dbReference type="EnsemblPlants" id="ORUFI06G21640.1">
    <property type="protein sequence ID" value="ORUFI06G21640.1"/>
    <property type="gene ID" value="ORUFI06G21640"/>
</dbReference>